<dbReference type="PROSITE" id="PS50011">
    <property type="entry name" value="PROTEIN_KINASE_DOM"/>
    <property type="match status" value="1"/>
</dbReference>
<dbReference type="Pfam" id="PF07714">
    <property type="entry name" value="PK_Tyr_Ser-Thr"/>
    <property type="match status" value="1"/>
</dbReference>
<dbReference type="InterPro" id="IPR000719">
    <property type="entry name" value="Prot_kinase_dom"/>
</dbReference>
<evidence type="ECO:0000256" key="1">
    <source>
        <dbReference type="ARBA" id="ARBA00004162"/>
    </source>
</evidence>
<evidence type="ECO:0000256" key="20">
    <source>
        <dbReference type="ARBA" id="ARBA00047899"/>
    </source>
</evidence>
<feature type="domain" description="Protein kinase" evidence="25">
    <location>
        <begin position="809"/>
        <end position="1117"/>
    </location>
</feature>
<dbReference type="PRINTS" id="PR00019">
    <property type="entry name" value="LEURICHRPT"/>
</dbReference>
<keyword evidence="17 23" id="KW-0472">Membrane</keyword>
<keyword evidence="14" id="KW-0418">Kinase</keyword>
<dbReference type="InterPro" id="IPR017441">
    <property type="entry name" value="Protein_kinase_ATP_BS"/>
</dbReference>
<evidence type="ECO:0000259" key="25">
    <source>
        <dbReference type="PROSITE" id="PS50011"/>
    </source>
</evidence>
<dbReference type="Pfam" id="PF08263">
    <property type="entry name" value="LRRNT_2"/>
    <property type="match status" value="1"/>
</dbReference>
<comment type="similarity">
    <text evidence="3">Belongs to the protein kinase superfamily. Ser/Thr protein kinase family.</text>
</comment>
<dbReference type="PANTHER" id="PTHR48053">
    <property type="entry name" value="LEUCINE RICH REPEAT FAMILY PROTEIN, EXPRESSED"/>
    <property type="match status" value="1"/>
</dbReference>
<keyword evidence="19" id="KW-0325">Glycoprotein</keyword>
<dbReference type="Gene3D" id="3.30.200.20">
    <property type="entry name" value="Phosphorylase Kinase, domain 1"/>
    <property type="match status" value="1"/>
</dbReference>
<dbReference type="SMART" id="SM00369">
    <property type="entry name" value="LRR_TYP"/>
    <property type="match status" value="12"/>
</dbReference>
<dbReference type="InterPro" id="IPR032675">
    <property type="entry name" value="LRR_dom_sf"/>
</dbReference>
<evidence type="ECO:0000256" key="11">
    <source>
        <dbReference type="ARBA" id="ARBA00022729"/>
    </source>
</evidence>
<dbReference type="InterPro" id="IPR011009">
    <property type="entry name" value="Kinase-like_dom_sf"/>
</dbReference>
<dbReference type="GO" id="GO:0004674">
    <property type="term" value="F:protein serine/threonine kinase activity"/>
    <property type="evidence" value="ECO:0007669"/>
    <property type="project" value="UniProtKB-KW"/>
</dbReference>
<keyword evidence="11 24" id="KW-0732">Signal</keyword>
<evidence type="ECO:0000256" key="9">
    <source>
        <dbReference type="ARBA" id="ARBA00022679"/>
    </source>
</evidence>
<feature type="chain" id="PRO_5029453786" description="non-specific serine/threonine protein kinase" evidence="24">
    <location>
        <begin position="20"/>
        <end position="1136"/>
    </location>
</feature>
<dbReference type="SUPFAM" id="SSF52058">
    <property type="entry name" value="L domain-like"/>
    <property type="match status" value="1"/>
</dbReference>
<dbReference type="FunFam" id="3.80.10.10:FF:001158">
    <property type="entry name" value="Leucine-rich repeat protein kinase family protein"/>
    <property type="match status" value="1"/>
</dbReference>
<keyword evidence="18" id="KW-0675">Receptor</keyword>
<dbReference type="GO" id="GO:0005886">
    <property type="term" value="C:plasma membrane"/>
    <property type="evidence" value="ECO:0007669"/>
    <property type="project" value="UniProtKB-SubCell"/>
</dbReference>
<feature type="transmembrane region" description="Helical" evidence="23">
    <location>
        <begin position="757"/>
        <end position="779"/>
    </location>
</feature>
<evidence type="ECO:0000256" key="2">
    <source>
        <dbReference type="ARBA" id="ARBA00004479"/>
    </source>
</evidence>
<evidence type="ECO:0000256" key="8">
    <source>
        <dbReference type="ARBA" id="ARBA00022614"/>
    </source>
</evidence>
<protein>
    <recommendedName>
        <fullName evidence="4">non-specific serine/threonine protein kinase</fullName>
        <ecNumber evidence="4">2.7.11.1</ecNumber>
    </recommendedName>
</protein>
<evidence type="ECO:0000256" key="7">
    <source>
        <dbReference type="ARBA" id="ARBA00022553"/>
    </source>
</evidence>
<dbReference type="EMBL" id="LR746269">
    <property type="protein sequence ID" value="CAA7397243.1"/>
    <property type="molecule type" value="Genomic_DNA"/>
</dbReference>
<dbReference type="SMART" id="SM00365">
    <property type="entry name" value="LRR_SD22"/>
    <property type="match status" value="4"/>
</dbReference>
<dbReference type="Pfam" id="PF13855">
    <property type="entry name" value="LRR_8"/>
    <property type="match status" value="1"/>
</dbReference>
<dbReference type="Proteomes" id="UP000663760">
    <property type="component" value="Chromosome 6"/>
</dbReference>
<evidence type="ECO:0000256" key="10">
    <source>
        <dbReference type="ARBA" id="ARBA00022692"/>
    </source>
</evidence>
<keyword evidence="16 23" id="KW-1133">Transmembrane helix</keyword>
<dbReference type="SUPFAM" id="SSF52047">
    <property type="entry name" value="RNI-like"/>
    <property type="match status" value="1"/>
</dbReference>
<evidence type="ECO:0000256" key="3">
    <source>
        <dbReference type="ARBA" id="ARBA00008684"/>
    </source>
</evidence>
<evidence type="ECO:0000256" key="12">
    <source>
        <dbReference type="ARBA" id="ARBA00022737"/>
    </source>
</evidence>
<accession>A0A7I8KHM3</accession>
<comment type="catalytic activity">
    <reaction evidence="21">
        <text>L-seryl-[protein] + ATP = O-phospho-L-seryl-[protein] + ADP + H(+)</text>
        <dbReference type="Rhea" id="RHEA:17989"/>
        <dbReference type="Rhea" id="RHEA-COMP:9863"/>
        <dbReference type="Rhea" id="RHEA-COMP:11604"/>
        <dbReference type="ChEBI" id="CHEBI:15378"/>
        <dbReference type="ChEBI" id="CHEBI:29999"/>
        <dbReference type="ChEBI" id="CHEBI:30616"/>
        <dbReference type="ChEBI" id="CHEBI:83421"/>
        <dbReference type="ChEBI" id="CHEBI:456216"/>
        <dbReference type="EC" id="2.7.11.1"/>
    </reaction>
</comment>
<evidence type="ECO:0000256" key="15">
    <source>
        <dbReference type="ARBA" id="ARBA00022840"/>
    </source>
</evidence>
<dbReference type="AlphaFoldDB" id="A0A7I8KHM3"/>
<keyword evidence="8" id="KW-0433">Leucine-rich repeat</keyword>
<dbReference type="InterPro" id="IPR013210">
    <property type="entry name" value="LRR_N_plant-typ"/>
</dbReference>
<dbReference type="FunFam" id="3.80.10.10:FF:000101">
    <property type="entry name" value="LRR receptor-like serine/threonine-protein kinase ERECTA"/>
    <property type="match status" value="1"/>
</dbReference>
<evidence type="ECO:0000256" key="19">
    <source>
        <dbReference type="ARBA" id="ARBA00023180"/>
    </source>
</evidence>
<evidence type="ECO:0000256" key="4">
    <source>
        <dbReference type="ARBA" id="ARBA00012513"/>
    </source>
</evidence>
<feature type="signal peptide" evidence="24">
    <location>
        <begin position="1"/>
        <end position="19"/>
    </location>
</feature>
<evidence type="ECO:0000313" key="26">
    <source>
        <dbReference type="EMBL" id="CAA7397243.1"/>
    </source>
</evidence>
<proteinExistence type="inferred from homology"/>
<keyword evidence="12" id="KW-0677">Repeat</keyword>
<dbReference type="FunFam" id="3.80.10.10:FF:000288">
    <property type="entry name" value="LRR receptor-like serine/threonine-protein kinase EFR"/>
    <property type="match status" value="1"/>
</dbReference>
<dbReference type="InterPro" id="IPR001245">
    <property type="entry name" value="Ser-Thr/Tyr_kinase_cat_dom"/>
</dbReference>
<dbReference type="Gene3D" id="3.80.10.10">
    <property type="entry name" value="Ribonuclease Inhibitor"/>
    <property type="match status" value="5"/>
</dbReference>
<evidence type="ECO:0000256" key="23">
    <source>
        <dbReference type="SAM" id="Phobius"/>
    </source>
</evidence>
<dbReference type="OrthoDB" id="676979at2759"/>
<keyword evidence="9" id="KW-0808">Transferase</keyword>
<dbReference type="SMART" id="SM00220">
    <property type="entry name" value="S_TKc"/>
    <property type="match status" value="1"/>
</dbReference>
<keyword evidence="5" id="KW-1003">Cell membrane</keyword>
<dbReference type="InterPro" id="IPR008271">
    <property type="entry name" value="Ser/Thr_kinase_AS"/>
</dbReference>
<keyword evidence="10 23" id="KW-0812">Transmembrane</keyword>
<evidence type="ECO:0000256" key="13">
    <source>
        <dbReference type="ARBA" id="ARBA00022741"/>
    </source>
</evidence>
<comment type="subcellular location">
    <subcellularLocation>
        <location evidence="1">Cell membrane</location>
        <topology evidence="1">Single-pass membrane protein</topology>
    </subcellularLocation>
    <subcellularLocation>
        <location evidence="2">Membrane</location>
        <topology evidence="2">Single-pass type I membrane protein</topology>
    </subcellularLocation>
</comment>
<dbReference type="PROSITE" id="PS00108">
    <property type="entry name" value="PROTEIN_KINASE_ST"/>
    <property type="match status" value="1"/>
</dbReference>
<gene>
    <name evidence="26" type="ORF">SI8410_06007908</name>
</gene>
<evidence type="ECO:0000256" key="24">
    <source>
        <dbReference type="SAM" id="SignalP"/>
    </source>
</evidence>
<evidence type="ECO:0000256" key="5">
    <source>
        <dbReference type="ARBA" id="ARBA00022475"/>
    </source>
</evidence>
<evidence type="ECO:0000256" key="18">
    <source>
        <dbReference type="ARBA" id="ARBA00023170"/>
    </source>
</evidence>
<keyword evidence="15 22" id="KW-0067">ATP-binding</keyword>
<dbReference type="InterPro" id="IPR051716">
    <property type="entry name" value="Plant_RL_S/T_kinase"/>
</dbReference>
<comment type="catalytic activity">
    <reaction evidence="20">
        <text>L-threonyl-[protein] + ATP = O-phospho-L-threonyl-[protein] + ADP + H(+)</text>
        <dbReference type="Rhea" id="RHEA:46608"/>
        <dbReference type="Rhea" id="RHEA-COMP:11060"/>
        <dbReference type="Rhea" id="RHEA-COMP:11605"/>
        <dbReference type="ChEBI" id="CHEBI:15378"/>
        <dbReference type="ChEBI" id="CHEBI:30013"/>
        <dbReference type="ChEBI" id="CHEBI:30616"/>
        <dbReference type="ChEBI" id="CHEBI:61977"/>
        <dbReference type="ChEBI" id="CHEBI:456216"/>
        <dbReference type="EC" id="2.7.11.1"/>
    </reaction>
</comment>
<evidence type="ECO:0000313" key="27">
    <source>
        <dbReference type="Proteomes" id="UP000663760"/>
    </source>
</evidence>
<dbReference type="InterPro" id="IPR055414">
    <property type="entry name" value="LRR_R13L4/SHOC2-like"/>
</dbReference>
<keyword evidence="13 22" id="KW-0547">Nucleotide-binding</keyword>
<evidence type="ECO:0000256" key="16">
    <source>
        <dbReference type="ARBA" id="ARBA00022989"/>
    </source>
</evidence>
<dbReference type="PANTHER" id="PTHR48053:SF151">
    <property type="entry name" value="OS02G0216000 PROTEIN"/>
    <property type="match status" value="1"/>
</dbReference>
<organism evidence="26 27">
    <name type="scientific">Spirodela intermedia</name>
    <name type="common">Intermediate duckweed</name>
    <dbReference type="NCBI Taxonomy" id="51605"/>
    <lineage>
        <taxon>Eukaryota</taxon>
        <taxon>Viridiplantae</taxon>
        <taxon>Streptophyta</taxon>
        <taxon>Embryophyta</taxon>
        <taxon>Tracheophyta</taxon>
        <taxon>Spermatophyta</taxon>
        <taxon>Magnoliopsida</taxon>
        <taxon>Liliopsida</taxon>
        <taxon>Araceae</taxon>
        <taxon>Lemnoideae</taxon>
        <taxon>Spirodela</taxon>
    </lineage>
</organism>
<dbReference type="SUPFAM" id="SSF56112">
    <property type="entry name" value="Protein kinase-like (PK-like)"/>
    <property type="match status" value="1"/>
</dbReference>
<sequence>MRLPIPDLFLLFLLPLLSADSSADREALLSFKGAISEDPLGVMDTWNESTPLCRWPGVTCGGRTAERVTELALNGTQLAGRISPSLSGIAFLTILDLSDNRLDGAIPRVLGRLTALQQVNLDVNSLSGPIPPELGSLPKLQLLRLSSNKLTGPIPVSLANISTLTKLDLSDNRLDGAIPGELGRLAALQLVILRDNSLSGEIPSALSNCSELLRMDLRNNNLRGKIPPELGSFPKLQFLSLSSNNLTGPIPSSLANISTLGILHLSNNSLRGSIPPELGDLSNLTVLYLFTNHFTGAIPPRLGNLSSLTHLYLFQNLLEGEIPGELGGLKNLKFLDVYVNRLSGRIPSSVWNISSLSMLHVGFNQLSGPLPRDPRQTLPNLKELYLFGNQFEGALPPFLSNATGLEILQVSLNRLEGVIPSDLGKFQGLRILDLSDNSFQARGEEDWSFISSLTNCSNLTKLEIKNNSLGGVLPPAIANLSRKLEILRIEENQIGGRIPEGIGSLVGLSMLRMGRNLFTGGIPASIGELGNLKELSLEENMLSGGIPPSLGGLSNLSKLSLGGNLLEGRIPTDFGGLRNLQALNLSDNRLHGEIPREILSLTSLSLHLDLSGNYLIGSLLPEVGKLKNLNTLNLSRNRLSGEIPSSIGDCQVLEFLLLESNLFQGVIPWELSKLKGIQELDLSRNRLSGGVPEFLEGLSLRRLNLSYNSLEGEVPRGGIFENGSATSLVGNEGLCGGNPGMLLRPCRQRRRSVVIKVVVPIGVVLFVVLMTASLFAYCWKKKRSSGQKPLPSHLGEISYGELHRSTDGFSPENLIGRGAHGCVYRGKLGKRKVPVAVKVLDLGSVDAARSFMAEFGTLGNVRHRNLVKILASFSGADFQGNEFKALVYELVPNGSLDQWIHPEDSGLPKPARSLDLLQRLSIAIDVASAIEYLHQCIDIPIIHRDLKPRNVLLDDEMTARVSDFGLARFLSSGSSHCTTRSIGLKGTIGYVAPESATLGSLSTGTDVYSFGILLLEMFTGKRPTDPIFLEGLTLRSFVVEGLPHQVMAIADPQLLSGEGEEEDGDGGSIVGLRRNLMIHCLISVFKLGLLCSEESRKDRPKIGDVVKALTLTRDAFLCSQSFPGNHERRVEIEIER</sequence>
<feature type="binding site" evidence="22">
    <location>
        <position position="838"/>
    </location>
    <ligand>
        <name>ATP</name>
        <dbReference type="ChEBI" id="CHEBI:30616"/>
    </ligand>
</feature>
<keyword evidence="6" id="KW-0723">Serine/threonine-protein kinase</keyword>
<name>A0A7I8KHM3_SPIIN</name>
<keyword evidence="27" id="KW-1185">Reference proteome</keyword>
<evidence type="ECO:0000256" key="17">
    <source>
        <dbReference type="ARBA" id="ARBA00023136"/>
    </source>
</evidence>
<dbReference type="InterPro" id="IPR001611">
    <property type="entry name" value="Leu-rich_rpt"/>
</dbReference>
<dbReference type="InterPro" id="IPR003591">
    <property type="entry name" value="Leu-rich_rpt_typical-subtyp"/>
</dbReference>
<dbReference type="Gene3D" id="1.10.510.10">
    <property type="entry name" value="Transferase(Phosphotransferase) domain 1"/>
    <property type="match status" value="1"/>
</dbReference>
<dbReference type="GO" id="GO:0005524">
    <property type="term" value="F:ATP binding"/>
    <property type="evidence" value="ECO:0007669"/>
    <property type="project" value="UniProtKB-UniRule"/>
</dbReference>
<dbReference type="Pfam" id="PF23598">
    <property type="entry name" value="LRR_14"/>
    <property type="match status" value="1"/>
</dbReference>
<dbReference type="FunFam" id="3.80.10.10:FF:000383">
    <property type="entry name" value="Leucine-rich repeat receptor protein kinase EMS1"/>
    <property type="match status" value="1"/>
</dbReference>
<evidence type="ECO:0000256" key="6">
    <source>
        <dbReference type="ARBA" id="ARBA00022527"/>
    </source>
</evidence>
<evidence type="ECO:0000256" key="14">
    <source>
        <dbReference type="ARBA" id="ARBA00022777"/>
    </source>
</evidence>
<reference evidence="26" key="1">
    <citation type="submission" date="2020-02" db="EMBL/GenBank/DDBJ databases">
        <authorList>
            <person name="Scholz U."/>
            <person name="Mascher M."/>
            <person name="Fiebig A."/>
        </authorList>
    </citation>
    <scope>NUCLEOTIDE SEQUENCE</scope>
</reference>
<dbReference type="FunFam" id="1.10.510.10:FF:000358">
    <property type="entry name" value="Putative leucine-rich repeat receptor-like serine/threonine-protein kinase"/>
    <property type="match status" value="1"/>
</dbReference>
<dbReference type="Pfam" id="PF00560">
    <property type="entry name" value="LRR_1"/>
    <property type="match status" value="7"/>
</dbReference>
<keyword evidence="7" id="KW-0597">Phosphoprotein</keyword>
<evidence type="ECO:0000256" key="21">
    <source>
        <dbReference type="ARBA" id="ARBA00048679"/>
    </source>
</evidence>
<dbReference type="EC" id="2.7.11.1" evidence="4"/>
<evidence type="ECO:0000256" key="22">
    <source>
        <dbReference type="PROSITE-ProRule" id="PRU10141"/>
    </source>
</evidence>
<dbReference type="PROSITE" id="PS00107">
    <property type="entry name" value="PROTEIN_KINASE_ATP"/>
    <property type="match status" value="1"/>
</dbReference>